<gene>
    <name evidence="1" type="ORF">SAMN05421788_101766</name>
</gene>
<evidence type="ECO:0000313" key="2">
    <source>
        <dbReference type="Proteomes" id="UP000186917"/>
    </source>
</evidence>
<dbReference type="InterPro" id="IPR053865">
    <property type="entry name" value="DUF6934"/>
</dbReference>
<dbReference type="Pfam" id="PF22028">
    <property type="entry name" value="DUF6934"/>
    <property type="match status" value="1"/>
</dbReference>
<keyword evidence="2" id="KW-1185">Reference proteome</keyword>
<proteinExistence type="predicted"/>
<dbReference type="EMBL" id="FTOR01000001">
    <property type="protein sequence ID" value="SIS71191.1"/>
    <property type="molecule type" value="Genomic_DNA"/>
</dbReference>
<evidence type="ECO:0000313" key="1">
    <source>
        <dbReference type="EMBL" id="SIS71191.1"/>
    </source>
</evidence>
<accession>A0A1N7LBN6</accession>
<dbReference type="RefSeq" id="WP_076375803.1">
    <property type="nucleotide sequence ID" value="NZ_AP017422.1"/>
</dbReference>
<dbReference type="Proteomes" id="UP000186917">
    <property type="component" value="Unassembled WGS sequence"/>
</dbReference>
<name>A0A1N7LBN6_9BACT</name>
<reference evidence="2" key="1">
    <citation type="submission" date="2017-01" db="EMBL/GenBank/DDBJ databases">
        <authorList>
            <person name="Varghese N."/>
            <person name="Submissions S."/>
        </authorList>
    </citation>
    <scope>NUCLEOTIDE SEQUENCE [LARGE SCALE GENOMIC DNA]</scope>
    <source>
        <strain evidence="2">DSM 21054</strain>
    </source>
</reference>
<dbReference type="OrthoDB" id="1341042at2"/>
<organism evidence="1 2">
    <name type="scientific">Filimonas lacunae</name>
    <dbReference type="NCBI Taxonomy" id="477680"/>
    <lineage>
        <taxon>Bacteria</taxon>
        <taxon>Pseudomonadati</taxon>
        <taxon>Bacteroidota</taxon>
        <taxon>Chitinophagia</taxon>
        <taxon>Chitinophagales</taxon>
        <taxon>Chitinophagaceae</taxon>
        <taxon>Filimonas</taxon>
    </lineage>
</organism>
<protein>
    <submittedName>
        <fullName evidence="1">Uncharacterized protein</fullName>
    </submittedName>
</protein>
<dbReference type="AlphaFoldDB" id="A0A1N7LBN6"/>
<sequence length="161" mass="18661">MIAIDFDKTYKLTNVRLHTNSSIGEFYSPQKNGHETLIRIAITPHPEPLLPKVYNLAMGPPIGEIQVDDMIRLKHRNPDYVFSTAILFALTFLTEYPEMLIGLDGSDDLRATLYHSMFTTNRKTMDEFFTTIGVDWYVKLLRNEEDIERNSDGTPYFKQRP</sequence>